<dbReference type="PANTHER" id="PTHR38702:SF1">
    <property type="entry name" value="CALPONIN-HOMOLOGY (CH) DOMAIN-CONTAINING PROTEIN"/>
    <property type="match status" value="1"/>
</dbReference>
<name>A0AAW0FW61_9APHY</name>
<gene>
    <name evidence="2" type="ORF">QCA50_015175</name>
</gene>
<reference evidence="2 3" key="1">
    <citation type="submission" date="2022-09" db="EMBL/GenBank/DDBJ databases">
        <authorList>
            <person name="Palmer J.M."/>
        </authorList>
    </citation>
    <scope>NUCLEOTIDE SEQUENCE [LARGE SCALE GENOMIC DNA]</scope>
    <source>
        <strain evidence="2 3">DSM 7382</strain>
    </source>
</reference>
<evidence type="ECO:0000313" key="2">
    <source>
        <dbReference type="EMBL" id="KAK7681828.1"/>
    </source>
</evidence>
<keyword evidence="3" id="KW-1185">Reference proteome</keyword>
<dbReference type="Proteomes" id="UP001385951">
    <property type="component" value="Unassembled WGS sequence"/>
</dbReference>
<feature type="compositionally biased region" description="Polar residues" evidence="1">
    <location>
        <begin position="1"/>
        <end position="20"/>
    </location>
</feature>
<dbReference type="EMBL" id="JASBNA010000039">
    <property type="protein sequence ID" value="KAK7681828.1"/>
    <property type="molecule type" value="Genomic_DNA"/>
</dbReference>
<evidence type="ECO:0000256" key="1">
    <source>
        <dbReference type="SAM" id="MobiDB-lite"/>
    </source>
</evidence>
<proteinExistence type="predicted"/>
<protein>
    <submittedName>
        <fullName evidence="2">Uncharacterized protein</fullName>
    </submittedName>
</protein>
<feature type="region of interest" description="Disordered" evidence="1">
    <location>
        <begin position="1"/>
        <end position="46"/>
    </location>
</feature>
<organism evidence="2 3">
    <name type="scientific">Cerrena zonata</name>
    <dbReference type="NCBI Taxonomy" id="2478898"/>
    <lineage>
        <taxon>Eukaryota</taxon>
        <taxon>Fungi</taxon>
        <taxon>Dikarya</taxon>
        <taxon>Basidiomycota</taxon>
        <taxon>Agaricomycotina</taxon>
        <taxon>Agaricomycetes</taxon>
        <taxon>Polyporales</taxon>
        <taxon>Cerrenaceae</taxon>
        <taxon>Cerrena</taxon>
    </lineage>
</organism>
<accession>A0AAW0FW61</accession>
<dbReference type="PANTHER" id="PTHR38702">
    <property type="entry name" value="CALPONIN-HOMOLOGY (CH) DOMAIN-CONTAINING PROTEIN"/>
    <property type="match status" value="1"/>
</dbReference>
<evidence type="ECO:0000313" key="3">
    <source>
        <dbReference type="Proteomes" id="UP001385951"/>
    </source>
</evidence>
<comment type="caution">
    <text evidence="2">The sequence shown here is derived from an EMBL/GenBank/DDBJ whole genome shotgun (WGS) entry which is preliminary data.</text>
</comment>
<dbReference type="AlphaFoldDB" id="A0AAW0FW61"/>
<sequence>MDTPSDDSTVLSDSTNNGNGKKSRRQVAFYPNMNSSNKPVKPFSRSAAKRESVMALGSIEHLQHYFTKSGISADSKCVTRVLDRSQQTDRHMSVL</sequence>